<evidence type="ECO:0000256" key="2">
    <source>
        <dbReference type="ARBA" id="ARBA00022475"/>
    </source>
</evidence>
<dbReference type="RefSeq" id="WP_191162893.1">
    <property type="nucleotide sequence ID" value="NZ_JACWMX010000003.1"/>
</dbReference>
<evidence type="ECO:0000313" key="8">
    <source>
        <dbReference type="Proteomes" id="UP000619078"/>
    </source>
</evidence>
<evidence type="ECO:0000256" key="3">
    <source>
        <dbReference type="ARBA" id="ARBA00022692"/>
    </source>
</evidence>
<dbReference type="NCBIfam" id="TIGR00374">
    <property type="entry name" value="flippase-like domain"/>
    <property type="match status" value="1"/>
</dbReference>
<gene>
    <name evidence="7" type="ORF">IDJ76_08865</name>
</gene>
<evidence type="ECO:0000313" key="7">
    <source>
        <dbReference type="EMBL" id="MBD1393208.1"/>
    </source>
</evidence>
<dbReference type="PANTHER" id="PTHR40277">
    <property type="entry name" value="BLL5419 PROTEIN"/>
    <property type="match status" value="1"/>
</dbReference>
<comment type="caution">
    <text evidence="7">The sequence shown here is derived from an EMBL/GenBank/DDBJ whole genome shotgun (WGS) entry which is preliminary data.</text>
</comment>
<evidence type="ECO:0000256" key="4">
    <source>
        <dbReference type="ARBA" id="ARBA00022989"/>
    </source>
</evidence>
<sequence>MAQIEEDEAEQLVKPKTWKDRVWSITKVLLKFGVTSVLLYFVFRKVDFQQVKYRLIHANYWWMLAALVSFFVSIVISSWRLSSFFKSIQLKLDARFNFRLYLLGLFYNFLLPGGIGGDGYKIYLLNKTYKLPAKKVFWAIMFDRLSGLWAIGLIIVALIFLIPQIDIHIGIPLGIFIGGSIIYYFVAYKFFREYTRYFFAAHAKAVVVQTLQVSAIVFILLGQDFTGKFSPYLLSFLISALATVIPISIGGAGVRETVFTWLSRFFPMEKSLTVFLPGTFYLISILVALLGVYYVLRPSRLEDGLSKAEVNLEIGNDKDI</sequence>
<dbReference type="EMBL" id="JACWMX010000003">
    <property type="protein sequence ID" value="MBD1393208.1"/>
    <property type="molecule type" value="Genomic_DNA"/>
</dbReference>
<keyword evidence="2" id="KW-1003">Cell membrane</keyword>
<evidence type="ECO:0000256" key="6">
    <source>
        <dbReference type="SAM" id="Phobius"/>
    </source>
</evidence>
<keyword evidence="5 6" id="KW-0472">Membrane</keyword>
<dbReference type="Proteomes" id="UP000619078">
    <property type="component" value="Unassembled WGS sequence"/>
</dbReference>
<comment type="subcellular location">
    <subcellularLocation>
        <location evidence="1">Cell membrane</location>
        <topology evidence="1">Multi-pass membrane protein</topology>
    </subcellularLocation>
</comment>
<evidence type="ECO:0000256" key="5">
    <source>
        <dbReference type="ARBA" id="ARBA00023136"/>
    </source>
</evidence>
<feature type="transmembrane region" description="Helical" evidence="6">
    <location>
        <begin position="22"/>
        <end position="41"/>
    </location>
</feature>
<dbReference type="PANTHER" id="PTHR40277:SF1">
    <property type="entry name" value="BLL5419 PROTEIN"/>
    <property type="match status" value="1"/>
</dbReference>
<proteinExistence type="predicted"/>
<feature type="transmembrane region" description="Helical" evidence="6">
    <location>
        <begin position="137"/>
        <end position="162"/>
    </location>
</feature>
<feature type="transmembrane region" description="Helical" evidence="6">
    <location>
        <begin position="61"/>
        <end position="79"/>
    </location>
</feature>
<accession>A0A926NWP4</accession>
<dbReference type="InterPro" id="IPR022791">
    <property type="entry name" value="L-PG_synthase/AglD"/>
</dbReference>
<dbReference type="AlphaFoldDB" id="A0A926NWP4"/>
<feature type="transmembrane region" description="Helical" evidence="6">
    <location>
        <begin position="274"/>
        <end position="296"/>
    </location>
</feature>
<keyword evidence="3 6" id="KW-0812">Transmembrane</keyword>
<reference evidence="7" key="1">
    <citation type="submission" date="2020-09" db="EMBL/GenBank/DDBJ databases">
        <title>Novel species of Mucilaginibacter isolated from a glacier on the Tibetan Plateau.</title>
        <authorList>
            <person name="Liu Q."/>
            <person name="Xin Y.-H."/>
        </authorList>
    </citation>
    <scope>NUCLEOTIDE SEQUENCE</scope>
    <source>
        <strain evidence="7">ZB1P21</strain>
    </source>
</reference>
<feature type="transmembrane region" description="Helical" evidence="6">
    <location>
        <begin position="169"/>
        <end position="191"/>
    </location>
</feature>
<keyword evidence="4 6" id="KW-1133">Transmembrane helix</keyword>
<feature type="transmembrane region" description="Helical" evidence="6">
    <location>
        <begin position="100"/>
        <end position="117"/>
    </location>
</feature>
<feature type="transmembrane region" description="Helical" evidence="6">
    <location>
        <begin position="197"/>
        <end position="221"/>
    </location>
</feature>
<evidence type="ECO:0000256" key="1">
    <source>
        <dbReference type="ARBA" id="ARBA00004651"/>
    </source>
</evidence>
<dbReference type="Pfam" id="PF03706">
    <property type="entry name" value="LPG_synthase_TM"/>
    <property type="match status" value="1"/>
</dbReference>
<organism evidence="7 8">
    <name type="scientific">Mucilaginibacter glaciei</name>
    <dbReference type="NCBI Taxonomy" id="2772109"/>
    <lineage>
        <taxon>Bacteria</taxon>
        <taxon>Pseudomonadati</taxon>
        <taxon>Bacteroidota</taxon>
        <taxon>Sphingobacteriia</taxon>
        <taxon>Sphingobacteriales</taxon>
        <taxon>Sphingobacteriaceae</taxon>
        <taxon>Mucilaginibacter</taxon>
    </lineage>
</organism>
<dbReference type="GO" id="GO:0005886">
    <property type="term" value="C:plasma membrane"/>
    <property type="evidence" value="ECO:0007669"/>
    <property type="project" value="UniProtKB-SubCell"/>
</dbReference>
<feature type="transmembrane region" description="Helical" evidence="6">
    <location>
        <begin position="233"/>
        <end position="254"/>
    </location>
</feature>
<protein>
    <submittedName>
        <fullName evidence="7">Flippase-like domain-containing protein</fullName>
    </submittedName>
</protein>
<name>A0A926NWP4_9SPHI</name>
<keyword evidence="8" id="KW-1185">Reference proteome</keyword>